<gene>
    <name evidence="5" type="ORF">SAMN02745114_01539</name>
</gene>
<protein>
    <recommendedName>
        <fullName evidence="2">chitinase</fullName>
        <ecNumber evidence="2">3.2.1.14</ecNumber>
    </recommendedName>
</protein>
<dbReference type="GO" id="GO:0005975">
    <property type="term" value="P:carbohydrate metabolic process"/>
    <property type="evidence" value="ECO:0007669"/>
    <property type="project" value="InterPro"/>
</dbReference>
<dbReference type="GO" id="GO:0005576">
    <property type="term" value="C:extracellular region"/>
    <property type="evidence" value="ECO:0007669"/>
    <property type="project" value="TreeGrafter"/>
</dbReference>
<dbReference type="PANTHER" id="PTHR11177:SF317">
    <property type="entry name" value="CHITINASE 12-RELATED"/>
    <property type="match status" value="1"/>
</dbReference>
<dbReference type="RefSeq" id="WP_159443440.1">
    <property type="nucleotide sequence ID" value="NZ_FUWW01000020.1"/>
</dbReference>
<dbReference type="Gene3D" id="3.40.5.30">
    <property type="entry name" value="(Trans)glycosidases - domain 2"/>
    <property type="match status" value="1"/>
</dbReference>
<dbReference type="GO" id="GO:0008843">
    <property type="term" value="F:endochitinase activity"/>
    <property type="evidence" value="ECO:0007669"/>
    <property type="project" value="UniProtKB-EC"/>
</dbReference>
<name>A0A1T4NB93_9FIRM</name>
<comment type="catalytic activity">
    <reaction evidence="1">
        <text>Random endo-hydrolysis of N-acetyl-beta-D-glucosaminide (1-&gt;4)-beta-linkages in chitin and chitodextrins.</text>
        <dbReference type="EC" id="3.2.1.14"/>
    </reaction>
</comment>
<dbReference type="InterPro" id="IPR050314">
    <property type="entry name" value="Glycosyl_Hydrlase_18"/>
</dbReference>
<dbReference type="Gene3D" id="2.60.120.260">
    <property type="entry name" value="Galactose-binding domain-like"/>
    <property type="match status" value="1"/>
</dbReference>
<keyword evidence="6" id="KW-1185">Reference proteome</keyword>
<dbReference type="InterPro" id="IPR001223">
    <property type="entry name" value="Glyco_hydro18_cat"/>
</dbReference>
<dbReference type="AlphaFoldDB" id="A0A1T4NB93"/>
<dbReference type="Pfam" id="PF00704">
    <property type="entry name" value="Glyco_hydro_18"/>
    <property type="match status" value="1"/>
</dbReference>
<evidence type="ECO:0000256" key="1">
    <source>
        <dbReference type="ARBA" id="ARBA00000822"/>
    </source>
</evidence>
<dbReference type="InterPro" id="IPR011583">
    <property type="entry name" value="Chitinase_II/V-like_cat"/>
</dbReference>
<evidence type="ECO:0000313" key="6">
    <source>
        <dbReference type="Proteomes" id="UP000190657"/>
    </source>
</evidence>
<dbReference type="EC" id="3.2.1.14" evidence="2"/>
<keyword evidence="5" id="KW-0378">Hydrolase</keyword>
<dbReference type="SMART" id="SM00636">
    <property type="entry name" value="Glyco_18"/>
    <property type="match status" value="1"/>
</dbReference>
<dbReference type="InterPro" id="IPR008979">
    <property type="entry name" value="Galactose-bd-like_sf"/>
</dbReference>
<evidence type="ECO:0000256" key="2">
    <source>
        <dbReference type="ARBA" id="ARBA00012729"/>
    </source>
</evidence>
<dbReference type="GO" id="GO:0008061">
    <property type="term" value="F:chitin binding"/>
    <property type="evidence" value="ECO:0007669"/>
    <property type="project" value="InterPro"/>
</dbReference>
<organism evidence="5 6">
    <name type="scientific">Eubacterium coprostanoligenes</name>
    <dbReference type="NCBI Taxonomy" id="290054"/>
    <lineage>
        <taxon>Bacteria</taxon>
        <taxon>Bacillati</taxon>
        <taxon>Bacillota</taxon>
        <taxon>Clostridia</taxon>
        <taxon>Eubacteriales</taxon>
        <taxon>Eubacteriaceae</taxon>
        <taxon>Eubacterium</taxon>
    </lineage>
</organism>
<dbReference type="SUPFAM" id="SSF49785">
    <property type="entry name" value="Galactose-binding domain-like"/>
    <property type="match status" value="1"/>
</dbReference>
<dbReference type="PANTHER" id="PTHR11177">
    <property type="entry name" value="CHITINASE"/>
    <property type="match status" value="1"/>
</dbReference>
<sequence length="478" mass="54266">MKKLQRTLALVLASIILCLAFTSCSNTGKSIMTKTYTKSATESDGLNLASSATYITQDGKTKKSFSLKGKHEEVKYITVDFGDSVDFNTVVLGEAGKKVTLFEIYGSNEQDANYQFLYQSDCIEGGHTCFLGDVKYRYLRIFVNQSSGNYNVNSFEAYYLKNKKAKDLRVNAYFVAEDIKEDADFSNLDVLTDVIVFGTAKFDGQGNIKFYDNDSNEVDEQYYADKVNLLKSKIGDRKINIITDIAMPYGEGNPDIKSMMNEQNVDNLVANIVDFVNKYGFDGYDMDYEFPEDKADWKRFNNFLRKLDKAMPDKIISLAIAPWDLRFDDDVIKAIDRVEVMLYDMFTAHGYHSIFSTTVNGVDKAIKGGFSPEQIDLGLPFYSRPTNRLRYWGNYNQFGGKIDRYTNLIYFNDFDHDGNPMTAPQYINSVQMVADKTAFAIDAGLGGMMIWHYSCDLPYDDELSLFKAITDTKIAKQK</sequence>
<dbReference type="PROSITE" id="PS51910">
    <property type="entry name" value="GH18_2"/>
    <property type="match status" value="1"/>
</dbReference>
<dbReference type="Gene3D" id="3.20.20.80">
    <property type="entry name" value="Glycosidases"/>
    <property type="match status" value="1"/>
</dbReference>
<dbReference type="Proteomes" id="UP000190657">
    <property type="component" value="Unassembled WGS sequence"/>
</dbReference>
<dbReference type="SUPFAM" id="SSF51445">
    <property type="entry name" value="(Trans)glycosidases"/>
    <property type="match status" value="1"/>
</dbReference>
<dbReference type="EMBL" id="FUWW01000020">
    <property type="protein sequence ID" value="SJZ76327.1"/>
    <property type="molecule type" value="Genomic_DNA"/>
</dbReference>
<evidence type="ECO:0000313" key="5">
    <source>
        <dbReference type="EMBL" id="SJZ76327.1"/>
    </source>
</evidence>
<evidence type="ECO:0000259" key="4">
    <source>
        <dbReference type="PROSITE" id="PS51910"/>
    </source>
</evidence>
<feature type="domain" description="GH18" evidence="4">
    <location>
        <begin position="168"/>
        <end position="478"/>
    </location>
</feature>
<proteinExistence type="predicted"/>
<feature type="signal peptide" evidence="3">
    <location>
        <begin position="1"/>
        <end position="25"/>
    </location>
</feature>
<dbReference type="InterPro" id="IPR017853">
    <property type="entry name" value="GH"/>
</dbReference>
<dbReference type="OrthoDB" id="9775889at2"/>
<evidence type="ECO:0000256" key="3">
    <source>
        <dbReference type="SAM" id="SignalP"/>
    </source>
</evidence>
<dbReference type="PROSITE" id="PS51257">
    <property type="entry name" value="PROKAR_LIPOPROTEIN"/>
    <property type="match status" value="1"/>
</dbReference>
<dbReference type="GO" id="GO:0006032">
    <property type="term" value="P:chitin catabolic process"/>
    <property type="evidence" value="ECO:0007669"/>
    <property type="project" value="TreeGrafter"/>
</dbReference>
<feature type="chain" id="PRO_5012775217" description="chitinase" evidence="3">
    <location>
        <begin position="26"/>
        <end position="478"/>
    </location>
</feature>
<dbReference type="STRING" id="290054.SAMN02745114_01539"/>
<keyword evidence="3" id="KW-0732">Signal</keyword>
<accession>A0A1T4NB93</accession>
<reference evidence="5 6" key="1">
    <citation type="submission" date="2017-02" db="EMBL/GenBank/DDBJ databases">
        <authorList>
            <person name="Peterson S.W."/>
        </authorList>
    </citation>
    <scope>NUCLEOTIDE SEQUENCE [LARGE SCALE GENOMIC DNA]</scope>
    <source>
        <strain evidence="5 6">ATCC 51222</strain>
    </source>
</reference>